<organism evidence="1 2">
    <name type="scientific">Vibrio cholerae</name>
    <dbReference type="NCBI Taxonomy" id="666"/>
    <lineage>
        <taxon>Bacteria</taxon>
        <taxon>Pseudomonadati</taxon>
        <taxon>Pseudomonadota</taxon>
        <taxon>Gammaproteobacteria</taxon>
        <taxon>Vibrionales</taxon>
        <taxon>Vibrionaceae</taxon>
        <taxon>Vibrio</taxon>
    </lineage>
</organism>
<accession>A0A5Q6PEU2</accession>
<evidence type="ECO:0000313" key="2">
    <source>
        <dbReference type="Proteomes" id="UP000323225"/>
    </source>
</evidence>
<sequence length="120" mass="14283">MRRLDLSDLESNLTRFYQEKLNEAILEKFPEAKEIEFPVVLFSEFSKSYKTARFFVSVFPVDGVKYQVMLAESYSFTVDWLRSLETYEDVEKHVICYINIDIEFIERIKIEAQKMGFQIA</sequence>
<evidence type="ECO:0000313" key="1">
    <source>
        <dbReference type="EMBL" id="KAA1253311.1"/>
    </source>
</evidence>
<name>A0A5Q6PEU2_VIBCL</name>
<dbReference type="EMBL" id="VUAA01000023">
    <property type="protein sequence ID" value="KAA1253311.1"/>
    <property type="molecule type" value="Genomic_DNA"/>
</dbReference>
<proteinExistence type="predicted"/>
<dbReference type="AlphaFoldDB" id="A0A5Q6PEU2"/>
<comment type="caution">
    <text evidence="1">The sequence shown here is derived from an EMBL/GenBank/DDBJ whole genome shotgun (WGS) entry which is preliminary data.</text>
</comment>
<protein>
    <submittedName>
        <fullName evidence="1">Uncharacterized protein</fullName>
    </submittedName>
</protein>
<reference evidence="1 2" key="1">
    <citation type="submission" date="2019-09" db="EMBL/GenBank/DDBJ databases">
        <authorList>
            <person name="Kritzky A."/>
            <person name="Schelkanova E.Y."/>
            <person name="Alkhova Z.V."/>
            <person name="Smirnova N.I."/>
        </authorList>
    </citation>
    <scope>NUCLEOTIDE SEQUENCE [LARGE SCALE GENOMIC DNA]</scope>
    <source>
        <strain evidence="1 2">M1526</strain>
    </source>
</reference>
<dbReference type="Proteomes" id="UP000323225">
    <property type="component" value="Unassembled WGS sequence"/>
</dbReference>
<gene>
    <name evidence="1" type="ORF">F0M16_18215</name>
</gene>